<dbReference type="EMBL" id="HG001781">
    <property type="protein sequence ID" value="CDF36499.1"/>
    <property type="molecule type" value="Genomic_DNA"/>
</dbReference>
<dbReference type="AlphaFoldDB" id="R7QEM3"/>
<keyword evidence="2" id="KW-1185">Reference proteome</keyword>
<proteinExistence type="predicted"/>
<protein>
    <submittedName>
        <fullName evidence="1">Uncharacterized protein</fullName>
    </submittedName>
</protein>
<organism evidence="1 2">
    <name type="scientific">Chondrus crispus</name>
    <name type="common">Carrageen Irish moss</name>
    <name type="synonym">Polymorpha crispa</name>
    <dbReference type="NCBI Taxonomy" id="2769"/>
    <lineage>
        <taxon>Eukaryota</taxon>
        <taxon>Rhodophyta</taxon>
        <taxon>Florideophyceae</taxon>
        <taxon>Rhodymeniophycidae</taxon>
        <taxon>Gigartinales</taxon>
        <taxon>Gigartinaceae</taxon>
        <taxon>Chondrus</taxon>
    </lineage>
</organism>
<dbReference type="Gramene" id="CDF36499">
    <property type="protein sequence ID" value="CDF36499"/>
    <property type="gene ID" value="CHC_T00004744001"/>
</dbReference>
<dbReference type="Proteomes" id="UP000012073">
    <property type="component" value="Unassembled WGS sequence"/>
</dbReference>
<dbReference type="KEGG" id="ccp:CHC_T00004744001"/>
<name>R7QEM3_CHOCR</name>
<dbReference type="RefSeq" id="XP_005716318.1">
    <property type="nucleotide sequence ID" value="XM_005716261.1"/>
</dbReference>
<evidence type="ECO:0000313" key="2">
    <source>
        <dbReference type="Proteomes" id="UP000012073"/>
    </source>
</evidence>
<reference evidence="2" key="1">
    <citation type="journal article" date="2013" name="Proc. Natl. Acad. Sci. U.S.A.">
        <title>Genome structure and metabolic features in the red seaweed Chondrus crispus shed light on evolution of the Archaeplastida.</title>
        <authorList>
            <person name="Collen J."/>
            <person name="Porcel B."/>
            <person name="Carre W."/>
            <person name="Ball S.G."/>
            <person name="Chaparro C."/>
            <person name="Tonon T."/>
            <person name="Barbeyron T."/>
            <person name="Michel G."/>
            <person name="Noel B."/>
            <person name="Valentin K."/>
            <person name="Elias M."/>
            <person name="Artiguenave F."/>
            <person name="Arun A."/>
            <person name="Aury J.M."/>
            <person name="Barbosa-Neto J.F."/>
            <person name="Bothwell J.H."/>
            <person name="Bouget F.Y."/>
            <person name="Brillet L."/>
            <person name="Cabello-Hurtado F."/>
            <person name="Capella-Gutierrez S."/>
            <person name="Charrier B."/>
            <person name="Cladiere L."/>
            <person name="Cock J.M."/>
            <person name="Coelho S.M."/>
            <person name="Colleoni C."/>
            <person name="Czjzek M."/>
            <person name="Da Silva C."/>
            <person name="Delage L."/>
            <person name="Denoeud F."/>
            <person name="Deschamps P."/>
            <person name="Dittami S.M."/>
            <person name="Gabaldon T."/>
            <person name="Gachon C.M."/>
            <person name="Groisillier A."/>
            <person name="Herve C."/>
            <person name="Jabbari K."/>
            <person name="Katinka M."/>
            <person name="Kloareg B."/>
            <person name="Kowalczyk N."/>
            <person name="Labadie K."/>
            <person name="Leblanc C."/>
            <person name="Lopez P.J."/>
            <person name="McLachlan D.H."/>
            <person name="Meslet-Cladiere L."/>
            <person name="Moustafa A."/>
            <person name="Nehr Z."/>
            <person name="Nyvall Collen P."/>
            <person name="Panaud O."/>
            <person name="Partensky F."/>
            <person name="Poulain J."/>
            <person name="Rensing S.A."/>
            <person name="Rousvoal S."/>
            <person name="Samson G."/>
            <person name="Symeonidi A."/>
            <person name="Weissenbach J."/>
            <person name="Zambounis A."/>
            <person name="Wincker P."/>
            <person name="Boyen C."/>
        </authorList>
    </citation>
    <scope>NUCLEOTIDE SEQUENCE [LARGE SCALE GENOMIC DNA]</scope>
    <source>
        <strain evidence="2">cv. Stackhouse</strain>
    </source>
</reference>
<accession>R7QEM3</accession>
<dbReference type="GeneID" id="17324058"/>
<evidence type="ECO:0000313" key="1">
    <source>
        <dbReference type="EMBL" id="CDF36499.1"/>
    </source>
</evidence>
<gene>
    <name evidence="1" type="ORF">CHC_T00004744001</name>
</gene>
<sequence length="72" mass="8293">MTLLCQRKPSASVTSLYTWFGRYQRSISSHVLNSASSPDFSTNNWEGRPCNLHLLRSSKCKSRKRRMTSDLI</sequence>